<dbReference type="AlphaFoldDB" id="A0A642C174"/>
<accession>A0A642C174</accession>
<evidence type="ECO:0000313" key="1">
    <source>
        <dbReference type="EMBL" id="KAA4630981.1"/>
    </source>
</evidence>
<proteinExistence type="predicted"/>
<sequence>MGRTVTKSIAIIGEGETEWFY</sequence>
<gene>
    <name evidence="1" type="ORF">F3B52_27955</name>
</gene>
<name>A0A642C174_BACOV</name>
<comment type="caution">
    <text evidence="1">The sequence shown here is derived from an EMBL/GenBank/DDBJ whole genome shotgun (WGS) entry which is preliminary data.</text>
</comment>
<reference evidence="1" key="1">
    <citation type="journal article" date="2019" name="Nat. Med.">
        <title>A library of human gut bacterial isolates paired with longitudinal multiomics data enables mechanistic microbiome research.</title>
        <authorList>
            <person name="Poyet M."/>
            <person name="Groussin M."/>
            <person name="Gibbons S.M."/>
            <person name="Avila-Pacheco J."/>
            <person name="Jiang X."/>
            <person name="Kearney S.M."/>
            <person name="Perrotta A.R."/>
            <person name="Berdy B."/>
            <person name="Zhao S."/>
            <person name="Lieberman T.D."/>
            <person name="Swanson P.K."/>
            <person name="Smith M."/>
            <person name="Roesemann S."/>
            <person name="Alexander J.E."/>
            <person name="Rich S.A."/>
            <person name="Livny J."/>
            <person name="Vlamakis H."/>
            <person name="Clish C."/>
            <person name="Bullock K."/>
            <person name="Deik A."/>
            <person name="Scott J."/>
            <person name="Pierce K.A."/>
            <person name="Xavier R.J."/>
            <person name="Alm E.J."/>
        </authorList>
    </citation>
    <scope>NUCLEOTIDE SEQUENCE</scope>
    <source>
        <strain evidence="1">BIOML-A16</strain>
    </source>
</reference>
<protein>
    <submittedName>
        <fullName evidence="1">RloB domain-containing protein</fullName>
    </submittedName>
</protein>
<organism evidence="1">
    <name type="scientific">Bacteroides ovatus</name>
    <dbReference type="NCBI Taxonomy" id="28116"/>
    <lineage>
        <taxon>Bacteria</taxon>
        <taxon>Pseudomonadati</taxon>
        <taxon>Bacteroidota</taxon>
        <taxon>Bacteroidia</taxon>
        <taxon>Bacteroidales</taxon>
        <taxon>Bacteroidaceae</taxon>
        <taxon>Bacteroides</taxon>
    </lineage>
</organism>
<dbReference type="EMBL" id="VWFQ01000218">
    <property type="protein sequence ID" value="KAA4630981.1"/>
    <property type="molecule type" value="Genomic_DNA"/>
</dbReference>
<feature type="non-terminal residue" evidence="1">
    <location>
        <position position="21"/>
    </location>
</feature>